<dbReference type="GO" id="GO:0005243">
    <property type="term" value="F:gap junction channel activity"/>
    <property type="evidence" value="ECO:0007669"/>
    <property type="project" value="TreeGrafter"/>
</dbReference>
<evidence type="ECO:0000256" key="8">
    <source>
        <dbReference type="ARBA" id="ARBA00023136"/>
    </source>
</evidence>
<evidence type="ECO:0000256" key="6">
    <source>
        <dbReference type="ARBA" id="ARBA00022949"/>
    </source>
</evidence>
<evidence type="ECO:0000259" key="10">
    <source>
        <dbReference type="SMART" id="SM00037"/>
    </source>
</evidence>
<evidence type="ECO:0000313" key="13">
    <source>
        <dbReference type="Proteomes" id="UP000694388"/>
    </source>
</evidence>
<dbReference type="SMART" id="SM01089">
    <property type="entry name" value="Connexin_CCC"/>
    <property type="match status" value="1"/>
</dbReference>
<dbReference type="PRINTS" id="PR00206">
    <property type="entry name" value="CONNEXIN"/>
</dbReference>
<feature type="domain" description="Connexin N-terminal" evidence="10">
    <location>
        <begin position="15"/>
        <end position="48"/>
    </location>
</feature>
<evidence type="ECO:0000256" key="5">
    <source>
        <dbReference type="ARBA" id="ARBA00022868"/>
    </source>
</evidence>
<dbReference type="InterPro" id="IPR000500">
    <property type="entry name" value="Connexin"/>
</dbReference>
<reference evidence="12" key="1">
    <citation type="submission" date="2025-08" db="UniProtKB">
        <authorList>
            <consortium name="Ensembl"/>
        </authorList>
    </citation>
    <scope>IDENTIFICATION</scope>
</reference>
<keyword evidence="8 9" id="KW-0472">Membrane</keyword>
<dbReference type="PANTHER" id="PTHR11984">
    <property type="entry name" value="CONNEXIN"/>
    <property type="match status" value="1"/>
</dbReference>
<feature type="transmembrane region" description="Helical" evidence="9">
    <location>
        <begin position="91"/>
        <end position="116"/>
    </location>
</feature>
<proteinExistence type="predicted"/>
<evidence type="ECO:0000259" key="11">
    <source>
        <dbReference type="SMART" id="SM01089"/>
    </source>
</evidence>
<evidence type="ECO:0008006" key="14">
    <source>
        <dbReference type="Google" id="ProtNLM"/>
    </source>
</evidence>
<name>A0A8C4X101_EPTBU</name>
<dbReference type="PANTHER" id="PTHR11984:SF53">
    <property type="entry name" value="GAP JUNCTION PROTEIN"/>
    <property type="match status" value="1"/>
</dbReference>
<keyword evidence="7 9" id="KW-1133">Transmembrane helix</keyword>
<dbReference type="Gene3D" id="1.20.1440.80">
    <property type="entry name" value="Gap junction channel protein cysteine-rich domain"/>
    <property type="match status" value="1"/>
</dbReference>
<feature type="domain" description="Connexin cysteine-rich" evidence="11">
    <location>
        <begin position="104"/>
        <end position="160"/>
    </location>
</feature>
<dbReference type="GO" id="GO:0005922">
    <property type="term" value="C:connexin complex"/>
    <property type="evidence" value="ECO:0007669"/>
    <property type="project" value="InterPro"/>
</dbReference>
<evidence type="ECO:0000313" key="12">
    <source>
        <dbReference type="Ensembl" id="ENSEBUP00000025493.1"/>
    </source>
</evidence>
<keyword evidence="5" id="KW-0303">Gap junction</keyword>
<dbReference type="SMART" id="SM00037">
    <property type="entry name" value="CNX"/>
    <property type="match status" value="1"/>
</dbReference>
<evidence type="ECO:0000256" key="1">
    <source>
        <dbReference type="ARBA" id="ARBA00004610"/>
    </source>
</evidence>
<dbReference type="InterPro" id="IPR017990">
    <property type="entry name" value="Connexin_CS"/>
</dbReference>
<keyword evidence="6" id="KW-0965">Cell junction</keyword>
<keyword evidence="3" id="KW-1003">Cell membrane</keyword>
<reference evidence="12" key="2">
    <citation type="submission" date="2025-09" db="UniProtKB">
        <authorList>
            <consortium name="Ensembl"/>
        </authorList>
    </citation>
    <scope>IDENTIFICATION</scope>
</reference>
<feature type="transmembrane region" description="Helical" evidence="9">
    <location>
        <begin position="50"/>
        <end position="70"/>
    </location>
</feature>
<evidence type="ECO:0000256" key="3">
    <source>
        <dbReference type="ARBA" id="ARBA00022475"/>
    </source>
</evidence>
<evidence type="ECO:0000256" key="7">
    <source>
        <dbReference type="ARBA" id="ARBA00022989"/>
    </source>
</evidence>
<dbReference type="InterPro" id="IPR013092">
    <property type="entry name" value="Connexin_N"/>
</dbReference>
<accession>A0A8C4X101</accession>
<evidence type="ECO:0000256" key="2">
    <source>
        <dbReference type="ARBA" id="ARBA00004651"/>
    </source>
</evidence>
<comment type="subcellular location">
    <subcellularLocation>
        <location evidence="1">Cell junction</location>
        <location evidence="1">Gap junction</location>
    </subcellularLocation>
    <subcellularLocation>
        <location evidence="2">Cell membrane</location>
        <topology evidence="2">Multi-pass membrane protein</topology>
    </subcellularLocation>
</comment>
<evidence type="ECO:0000256" key="4">
    <source>
        <dbReference type="ARBA" id="ARBA00022692"/>
    </source>
</evidence>
<dbReference type="AlphaFoldDB" id="A0A8C4X101"/>
<dbReference type="InterPro" id="IPR019570">
    <property type="entry name" value="Connexin_CCC"/>
</dbReference>
<dbReference type="PROSITE" id="PS00407">
    <property type="entry name" value="CONNEXINS_1"/>
    <property type="match status" value="1"/>
</dbReference>
<sequence length="174" mass="19943">MLLFRVMVLTVAGRRVWKDDQDGFSCNTAQPGCVTVCFDQFFPISQLRLWTLQMLLVSCPAVFIALHIKYKKAEESSTEDISVEKMPGCMFCIYVSSVFCRIGLELGFTVLFYHIYGGFTLSRIMTCSESPCPNSVECYVTRPSEKNVITYFMITSSIFLPPRQHCRTRVHYPK</sequence>
<dbReference type="Pfam" id="PF00029">
    <property type="entry name" value="Connexin"/>
    <property type="match status" value="1"/>
</dbReference>
<dbReference type="Proteomes" id="UP000694388">
    <property type="component" value="Unplaced"/>
</dbReference>
<organism evidence="12 13">
    <name type="scientific">Eptatretus burgeri</name>
    <name type="common">Inshore hagfish</name>
    <dbReference type="NCBI Taxonomy" id="7764"/>
    <lineage>
        <taxon>Eukaryota</taxon>
        <taxon>Metazoa</taxon>
        <taxon>Chordata</taxon>
        <taxon>Craniata</taxon>
        <taxon>Vertebrata</taxon>
        <taxon>Cyclostomata</taxon>
        <taxon>Myxini</taxon>
        <taxon>Myxiniformes</taxon>
        <taxon>Myxinidae</taxon>
        <taxon>Eptatretinae</taxon>
        <taxon>Eptatretus</taxon>
    </lineage>
</organism>
<keyword evidence="13" id="KW-1185">Reference proteome</keyword>
<dbReference type="GO" id="GO:0007267">
    <property type="term" value="P:cell-cell signaling"/>
    <property type="evidence" value="ECO:0007669"/>
    <property type="project" value="TreeGrafter"/>
</dbReference>
<keyword evidence="4 9" id="KW-0812">Transmembrane</keyword>
<dbReference type="GeneTree" id="ENSGT01150000286949"/>
<protein>
    <recommendedName>
        <fullName evidence="14">Gap junction protein</fullName>
    </recommendedName>
</protein>
<dbReference type="InterPro" id="IPR038359">
    <property type="entry name" value="Connexin_N_sf"/>
</dbReference>
<evidence type="ECO:0000256" key="9">
    <source>
        <dbReference type="SAM" id="Phobius"/>
    </source>
</evidence>
<dbReference type="Ensembl" id="ENSEBUT00000026069.1">
    <property type="protein sequence ID" value="ENSEBUP00000025493.1"/>
    <property type="gene ID" value="ENSEBUG00000015715.1"/>
</dbReference>